<dbReference type="PROSITE" id="PS50157">
    <property type="entry name" value="ZINC_FINGER_C2H2_2"/>
    <property type="match status" value="1"/>
</dbReference>
<evidence type="ECO:0000259" key="9">
    <source>
        <dbReference type="PROSITE" id="PS50157"/>
    </source>
</evidence>
<dbReference type="GO" id="GO:0005634">
    <property type="term" value="C:nucleus"/>
    <property type="evidence" value="ECO:0007669"/>
    <property type="project" value="UniProtKB-SubCell"/>
</dbReference>
<reference evidence="10" key="1">
    <citation type="submission" date="2020-04" db="EMBL/GenBank/DDBJ databases">
        <authorList>
            <person name="Neveu A P."/>
        </authorList>
    </citation>
    <scope>NUCLEOTIDE SEQUENCE</scope>
    <source>
        <tissue evidence="10">Whole embryo</tissue>
    </source>
</reference>
<organism evidence="10">
    <name type="scientific">Phallusia mammillata</name>
    <dbReference type="NCBI Taxonomy" id="59560"/>
    <lineage>
        <taxon>Eukaryota</taxon>
        <taxon>Metazoa</taxon>
        <taxon>Chordata</taxon>
        <taxon>Tunicata</taxon>
        <taxon>Ascidiacea</taxon>
        <taxon>Phlebobranchia</taxon>
        <taxon>Ascidiidae</taxon>
        <taxon>Phallusia</taxon>
    </lineage>
</organism>
<keyword evidence="3" id="KW-0677">Repeat</keyword>
<dbReference type="GO" id="GO:0008270">
    <property type="term" value="F:zinc ion binding"/>
    <property type="evidence" value="ECO:0007669"/>
    <property type="project" value="UniProtKB-KW"/>
</dbReference>
<keyword evidence="2" id="KW-0479">Metal-binding</keyword>
<evidence type="ECO:0000256" key="8">
    <source>
        <dbReference type="SAM" id="MobiDB-lite"/>
    </source>
</evidence>
<dbReference type="Pfam" id="PF13894">
    <property type="entry name" value="zf-C2H2_4"/>
    <property type="match status" value="1"/>
</dbReference>
<dbReference type="SUPFAM" id="SSF57667">
    <property type="entry name" value="beta-beta-alpha zinc fingers"/>
    <property type="match status" value="1"/>
</dbReference>
<evidence type="ECO:0000256" key="4">
    <source>
        <dbReference type="ARBA" id="ARBA00022771"/>
    </source>
</evidence>
<keyword evidence="4 7" id="KW-0863">Zinc-finger</keyword>
<evidence type="ECO:0000256" key="1">
    <source>
        <dbReference type="ARBA" id="ARBA00004123"/>
    </source>
</evidence>
<dbReference type="PROSITE" id="PS00028">
    <property type="entry name" value="ZINC_FINGER_C2H2_1"/>
    <property type="match status" value="1"/>
</dbReference>
<comment type="subcellular location">
    <subcellularLocation>
        <location evidence="1">Nucleus</location>
    </subcellularLocation>
</comment>
<dbReference type="InterPro" id="IPR036236">
    <property type="entry name" value="Znf_C2H2_sf"/>
</dbReference>
<dbReference type="InterPro" id="IPR013087">
    <property type="entry name" value="Znf_C2H2_type"/>
</dbReference>
<accession>A0A6F9DS58</accession>
<dbReference type="PANTHER" id="PTHR24394:SF29">
    <property type="entry name" value="MYONEURIN"/>
    <property type="match status" value="1"/>
</dbReference>
<dbReference type="Gene3D" id="3.30.160.60">
    <property type="entry name" value="Classic Zinc Finger"/>
    <property type="match status" value="1"/>
</dbReference>
<keyword evidence="5" id="KW-0862">Zinc</keyword>
<evidence type="ECO:0000256" key="6">
    <source>
        <dbReference type="ARBA" id="ARBA00023242"/>
    </source>
</evidence>
<evidence type="ECO:0000313" key="10">
    <source>
        <dbReference type="EMBL" id="CAB3265806.1"/>
    </source>
</evidence>
<gene>
    <name evidence="10" type="primary">Rslcan18</name>
</gene>
<evidence type="ECO:0000256" key="7">
    <source>
        <dbReference type="PROSITE-ProRule" id="PRU00042"/>
    </source>
</evidence>
<feature type="domain" description="C2H2-type" evidence="9">
    <location>
        <begin position="10"/>
        <end position="37"/>
    </location>
</feature>
<sequence length="77" mass="8762">MSTHSDMKPFRCEICGKNFASIQKLNNHCYLHRNEKKHKCTICEKEFAQANCLKNRPHDRGVQPVRRTGAHGSLGGP</sequence>
<name>A0A6F9DS58_9ASCI</name>
<feature type="region of interest" description="Disordered" evidence="8">
    <location>
        <begin position="56"/>
        <end position="77"/>
    </location>
</feature>
<protein>
    <submittedName>
        <fullName evidence="10">ZF(C2H2)-13 zinc finger protein</fullName>
    </submittedName>
</protein>
<dbReference type="AlphaFoldDB" id="A0A6F9DS58"/>
<evidence type="ECO:0000256" key="5">
    <source>
        <dbReference type="ARBA" id="ARBA00022833"/>
    </source>
</evidence>
<dbReference type="EMBL" id="LR789944">
    <property type="protein sequence ID" value="CAB3265806.1"/>
    <property type="molecule type" value="mRNA"/>
</dbReference>
<dbReference type="PANTHER" id="PTHR24394">
    <property type="entry name" value="ZINC FINGER PROTEIN"/>
    <property type="match status" value="1"/>
</dbReference>
<dbReference type="GO" id="GO:0000981">
    <property type="term" value="F:DNA-binding transcription factor activity, RNA polymerase II-specific"/>
    <property type="evidence" value="ECO:0007669"/>
    <property type="project" value="TreeGrafter"/>
</dbReference>
<dbReference type="FunFam" id="3.30.160.60:FF:000065">
    <property type="entry name" value="B-cell CLL/lymphoma 6, member B"/>
    <property type="match status" value="1"/>
</dbReference>
<keyword evidence="6" id="KW-0539">Nucleus</keyword>
<evidence type="ECO:0000256" key="3">
    <source>
        <dbReference type="ARBA" id="ARBA00022737"/>
    </source>
</evidence>
<evidence type="ECO:0000256" key="2">
    <source>
        <dbReference type="ARBA" id="ARBA00022723"/>
    </source>
</evidence>
<proteinExistence type="evidence at transcript level"/>